<gene>
    <name evidence="4" type="ORF">GO493_20270</name>
</gene>
<protein>
    <submittedName>
        <fullName evidence="4">Glycosyltransferase</fullName>
    </submittedName>
</protein>
<name>A0A7K1U8J9_9BACT</name>
<reference evidence="4 5" key="1">
    <citation type="submission" date="2019-12" db="EMBL/GenBank/DDBJ databases">
        <title>Chitinophaga sp. strain ysch24 (GDMCC 1.1355), whole genome shotgun sequence.</title>
        <authorList>
            <person name="Zhang X."/>
        </authorList>
    </citation>
    <scope>NUCLEOTIDE SEQUENCE [LARGE SCALE GENOMIC DNA]</scope>
    <source>
        <strain evidence="5">ysch24</strain>
    </source>
</reference>
<dbReference type="CDD" id="cd03809">
    <property type="entry name" value="GT4_MtfB-like"/>
    <property type="match status" value="1"/>
</dbReference>
<evidence type="ECO:0000256" key="1">
    <source>
        <dbReference type="ARBA" id="ARBA00022679"/>
    </source>
</evidence>
<dbReference type="Proteomes" id="UP000461730">
    <property type="component" value="Unassembled WGS sequence"/>
</dbReference>
<feature type="domain" description="Glycosyl transferase family 1" evidence="2">
    <location>
        <begin position="191"/>
        <end position="336"/>
    </location>
</feature>
<dbReference type="InterPro" id="IPR028098">
    <property type="entry name" value="Glyco_trans_4-like_N"/>
</dbReference>
<dbReference type="RefSeq" id="WP_157308059.1">
    <property type="nucleotide sequence ID" value="NZ_WRXN01000009.1"/>
</dbReference>
<dbReference type="GO" id="GO:0016757">
    <property type="term" value="F:glycosyltransferase activity"/>
    <property type="evidence" value="ECO:0007669"/>
    <property type="project" value="InterPro"/>
</dbReference>
<evidence type="ECO:0000313" key="4">
    <source>
        <dbReference type="EMBL" id="MVT10618.1"/>
    </source>
</evidence>
<evidence type="ECO:0000313" key="5">
    <source>
        <dbReference type="Proteomes" id="UP000461730"/>
    </source>
</evidence>
<evidence type="ECO:0000259" key="3">
    <source>
        <dbReference type="Pfam" id="PF13439"/>
    </source>
</evidence>
<dbReference type="Pfam" id="PF00534">
    <property type="entry name" value="Glycos_transf_1"/>
    <property type="match status" value="1"/>
</dbReference>
<dbReference type="PANTHER" id="PTHR46401:SF2">
    <property type="entry name" value="GLYCOSYLTRANSFERASE WBBK-RELATED"/>
    <property type="match status" value="1"/>
</dbReference>
<keyword evidence="1 4" id="KW-0808">Transferase</keyword>
<dbReference type="EMBL" id="WRXN01000009">
    <property type="protein sequence ID" value="MVT10618.1"/>
    <property type="molecule type" value="Genomic_DNA"/>
</dbReference>
<dbReference type="GO" id="GO:0009103">
    <property type="term" value="P:lipopolysaccharide biosynthetic process"/>
    <property type="evidence" value="ECO:0007669"/>
    <property type="project" value="TreeGrafter"/>
</dbReference>
<organism evidence="4 5">
    <name type="scientific">Chitinophaga tropicalis</name>
    <dbReference type="NCBI Taxonomy" id="2683588"/>
    <lineage>
        <taxon>Bacteria</taxon>
        <taxon>Pseudomonadati</taxon>
        <taxon>Bacteroidota</taxon>
        <taxon>Chitinophagia</taxon>
        <taxon>Chitinophagales</taxon>
        <taxon>Chitinophagaceae</taxon>
        <taxon>Chitinophaga</taxon>
    </lineage>
</organism>
<dbReference type="InterPro" id="IPR001296">
    <property type="entry name" value="Glyco_trans_1"/>
</dbReference>
<dbReference type="Pfam" id="PF13439">
    <property type="entry name" value="Glyco_transf_4"/>
    <property type="match status" value="1"/>
</dbReference>
<comment type="caution">
    <text evidence="4">The sequence shown here is derived from an EMBL/GenBank/DDBJ whole genome shotgun (WGS) entry which is preliminary data.</text>
</comment>
<dbReference type="SUPFAM" id="SSF53756">
    <property type="entry name" value="UDP-Glycosyltransferase/glycogen phosphorylase"/>
    <property type="match status" value="1"/>
</dbReference>
<dbReference type="PANTHER" id="PTHR46401">
    <property type="entry name" value="GLYCOSYLTRANSFERASE WBBK-RELATED"/>
    <property type="match status" value="1"/>
</dbReference>
<evidence type="ECO:0000259" key="2">
    <source>
        <dbReference type="Pfam" id="PF00534"/>
    </source>
</evidence>
<sequence>MEIFLDNIVFTIQKAGGVSVYWYELLQGICRSGLPVSFLNARLNPENIFEQRLDYRQHHCIRESWIPSRYLRYMPLRHTLPETAVFHGGYLRVSPQKNVVNILTIHDLAHERGLAVNFPRGLANISQKRYGIKKADGIICISDSTRRELLHFYPRTDPRKVKVIYHGISDTFHPCHEGEEPLPLLPPGFGPYILYVGARNNYKNFAVALEAMRLLPSRYKLVAAGGGPWNKRDSLLIEQKLAGRYHIAERVSPSNLNLLYNYAWCLLYPTSYEGFGFPPGEAMKAGCPVVTANTTSMPEVTGNAGLLADEISAEAFAEKILLLENETYRQRCIQAGLAQAKLFTWDRSVQETICFYKDCWNNKF</sequence>
<proteinExistence type="predicted"/>
<accession>A0A7K1U8J9</accession>
<feature type="domain" description="Glycosyltransferase subfamily 4-like N-terminal" evidence="3">
    <location>
        <begin position="16"/>
        <end position="169"/>
    </location>
</feature>
<keyword evidence="5" id="KW-1185">Reference proteome</keyword>
<dbReference type="AlphaFoldDB" id="A0A7K1U8J9"/>
<dbReference type="Gene3D" id="3.40.50.2000">
    <property type="entry name" value="Glycogen Phosphorylase B"/>
    <property type="match status" value="2"/>
</dbReference>